<dbReference type="EMBL" id="LSRX01003904">
    <property type="protein sequence ID" value="OLP74322.1"/>
    <property type="molecule type" value="Genomic_DNA"/>
</dbReference>
<gene>
    <name evidence="2" type="ORF">AK812_SmicGene46171</name>
</gene>
<evidence type="ECO:0000256" key="1">
    <source>
        <dbReference type="SAM" id="MobiDB-lite"/>
    </source>
</evidence>
<accession>A0A1Q9BUI1</accession>
<feature type="compositionally biased region" description="Basic residues" evidence="1">
    <location>
        <begin position="181"/>
        <end position="196"/>
    </location>
</feature>
<dbReference type="OrthoDB" id="428258at2759"/>
<evidence type="ECO:0000313" key="2">
    <source>
        <dbReference type="EMBL" id="OLP74322.1"/>
    </source>
</evidence>
<dbReference type="AlphaFoldDB" id="A0A1Q9BUI1"/>
<organism evidence="2 3">
    <name type="scientific">Symbiodinium microadriaticum</name>
    <name type="common">Dinoflagellate</name>
    <name type="synonym">Zooxanthella microadriatica</name>
    <dbReference type="NCBI Taxonomy" id="2951"/>
    <lineage>
        <taxon>Eukaryota</taxon>
        <taxon>Sar</taxon>
        <taxon>Alveolata</taxon>
        <taxon>Dinophyceae</taxon>
        <taxon>Suessiales</taxon>
        <taxon>Symbiodiniaceae</taxon>
        <taxon>Symbiodinium</taxon>
    </lineage>
</organism>
<comment type="caution">
    <text evidence="2">The sequence shown here is derived from an EMBL/GenBank/DDBJ whole genome shotgun (WGS) entry which is preliminary data.</text>
</comment>
<keyword evidence="3" id="KW-1185">Reference proteome</keyword>
<sequence>MPEASYVDAEWSSGLSPDVKGFVHGYLRTADNPYEMVQIRAMQGCGRSDVFGAALVAAADRDDARVQLLDVFLGRAAAPEPDELERGLERLYDEAREGEEEEGSFEQNTFLEDTAEDAAAAGSSSKVRTMSSALRPLFDEAVHALNTRGEQRHVLGVRCEGDQVSGIKALCNPEDADKDAKKKRKEKGAKQPKKKVAKADEGDSPVLPPVVGIAKVAEANLNPAGGADPLPGGEKVAGQGTVALQAASYGGPPT</sequence>
<proteinExistence type="predicted"/>
<feature type="region of interest" description="Disordered" evidence="1">
    <location>
        <begin position="176"/>
        <end position="207"/>
    </location>
</feature>
<protein>
    <submittedName>
        <fullName evidence="2">Uncharacterized protein</fullName>
    </submittedName>
</protein>
<dbReference type="Proteomes" id="UP000186817">
    <property type="component" value="Unassembled WGS sequence"/>
</dbReference>
<reference evidence="2 3" key="1">
    <citation type="submission" date="2016-02" db="EMBL/GenBank/DDBJ databases">
        <title>Genome analysis of coral dinoflagellate symbionts highlights evolutionary adaptations to a symbiotic lifestyle.</title>
        <authorList>
            <person name="Aranda M."/>
            <person name="Li Y."/>
            <person name="Liew Y.J."/>
            <person name="Baumgarten S."/>
            <person name="Simakov O."/>
            <person name="Wilson M."/>
            <person name="Piel J."/>
            <person name="Ashoor H."/>
            <person name="Bougouffa S."/>
            <person name="Bajic V.B."/>
            <person name="Ryu T."/>
            <person name="Ravasi T."/>
            <person name="Bayer T."/>
            <person name="Micklem G."/>
            <person name="Kim H."/>
            <person name="Bhak J."/>
            <person name="Lajeunesse T.C."/>
            <person name="Voolstra C.R."/>
        </authorList>
    </citation>
    <scope>NUCLEOTIDE SEQUENCE [LARGE SCALE GENOMIC DNA]</scope>
    <source>
        <strain evidence="2 3">CCMP2467</strain>
    </source>
</reference>
<name>A0A1Q9BUI1_SYMMI</name>
<evidence type="ECO:0000313" key="3">
    <source>
        <dbReference type="Proteomes" id="UP000186817"/>
    </source>
</evidence>